<keyword evidence="1" id="KW-1133">Transmembrane helix</keyword>
<dbReference type="InterPro" id="IPR000792">
    <property type="entry name" value="Tscrpt_reg_LuxR_C"/>
</dbReference>
<feature type="domain" description="HTH luxR-type" evidence="2">
    <location>
        <begin position="1"/>
        <end position="66"/>
    </location>
</feature>
<feature type="transmembrane region" description="Helical" evidence="1">
    <location>
        <begin position="136"/>
        <end position="157"/>
    </location>
</feature>
<dbReference type="EMBL" id="WTYL01000002">
    <property type="protein sequence ID" value="MXP44564.1"/>
    <property type="molecule type" value="Genomic_DNA"/>
</dbReference>
<reference evidence="3 4" key="1">
    <citation type="submission" date="2019-12" db="EMBL/GenBank/DDBJ databases">
        <title>Genomic-based taxomic classification of the family Erythrobacteraceae.</title>
        <authorList>
            <person name="Xu L."/>
        </authorList>
    </citation>
    <scope>NUCLEOTIDE SEQUENCE [LARGE SCALE GENOMIC DNA]</scope>
    <source>
        <strain evidence="3 4">KCTC 42453</strain>
    </source>
</reference>
<proteinExistence type="predicted"/>
<dbReference type="GO" id="GO:0016987">
    <property type="term" value="F:sigma factor activity"/>
    <property type="evidence" value="ECO:0007669"/>
    <property type="project" value="InterPro"/>
</dbReference>
<keyword evidence="1" id="KW-0472">Membrane</keyword>
<dbReference type="Pfam" id="PF08281">
    <property type="entry name" value="Sigma70_r4_2"/>
    <property type="match status" value="1"/>
</dbReference>
<accession>A0A845B343</accession>
<dbReference type="GO" id="GO:0006352">
    <property type="term" value="P:DNA-templated transcription initiation"/>
    <property type="evidence" value="ECO:0007669"/>
    <property type="project" value="InterPro"/>
</dbReference>
<keyword evidence="4" id="KW-1185">Reference proteome</keyword>
<dbReference type="OrthoDB" id="7501479at2"/>
<dbReference type="InterPro" id="IPR036388">
    <property type="entry name" value="WH-like_DNA-bd_sf"/>
</dbReference>
<dbReference type="InterPro" id="IPR013249">
    <property type="entry name" value="RNA_pol_sigma70_r4_t2"/>
</dbReference>
<protein>
    <recommendedName>
        <fullName evidence="2">HTH luxR-type domain-containing protein</fullName>
    </recommendedName>
</protein>
<comment type="caution">
    <text evidence="3">The sequence shown here is derived from an EMBL/GenBank/DDBJ whole genome shotgun (WGS) entry which is preliminary data.</text>
</comment>
<evidence type="ECO:0000259" key="2">
    <source>
        <dbReference type="PROSITE" id="PS50043"/>
    </source>
</evidence>
<dbReference type="RefSeq" id="WP_160756142.1">
    <property type="nucleotide sequence ID" value="NZ_WTYL01000002.1"/>
</dbReference>
<evidence type="ECO:0000313" key="3">
    <source>
        <dbReference type="EMBL" id="MXP44564.1"/>
    </source>
</evidence>
<dbReference type="AlphaFoldDB" id="A0A845B343"/>
<organism evidence="3 4">
    <name type="scientific">Allopontixanthobacter sediminis</name>
    <dbReference type="NCBI Taxonomy" id="1689985"/>
    <lineage>
        <taxon>Bacteria</taxon>
        <taxon>Pseudomonadati</taxon>
        <taxon>Pseudomonadota</taxon>
        <taxon>Alphaproteobacteria</taxon>
        <taxon>Sphingomonadales</taxon>
        <taxon>Erythrobacteraceae</taxon>
        <taxon>Allopontixanthobacter</taxon>
    </lineage>
</organism>
<dbReference type="PROSITE" id="PS50043">
    <property type="entry name" value="HTH_LUXR_2"/>
    <property type="match status" value="1"/>
</dbReference>
<keyword evidence="1" id="KW-0812">Transmembrane</keyword>
<dbReference type="Proteomes" id="UP000431922">
    <property type="component" value="Unassembled WGS sequence"/>
</dbReference>
<dbReference type="Gene3D" id="1.10.10.10">
    <property type="entry name" value="Winged helix-like DNA-binding domain superfamily/Winged helix DNA-binding domain"/>
    <property type="match status" value="1"/>
</dbReference>
<evidence type="ECO:0000256" key="1">
    <source>
        <dbReference type="SAM" id="Phobius"/>
    </source>
</evidence>
<evidence type="ECO:0000313" key="4">
    <source>
        <dbReference type="Proteomes" id="UP000431922"/>
    </source>
</evidence>
<dbReference type="InterPro" id="IPR016032">
    <property type="entry name" value="Sig_transdc_resp-reg_C-effctor"/>
</dbReference>
<gene>
    <name evidence="3" type="ORF">GRI65_08850</name>
</gene>
<dbReference type="GO" id="GO:0003677">
    <property type="term" value="F:DNA binding"/>
    <property type="evidence" value="ECO:0007669"/>
    <property type="project" value="InterPro"/>
</dbReference>
<name>A0A845B343_9SPHN</name>
<sequence length="164" mass="18123">MYTKENLLTEKQEEALELVADHLSSKEIGLRLGISSHSVDKRVDDARRRLGAATRKEAVRLFKDHKRVDQDGDWFTGEPITVSKNGLEGQSDGDERNDALYEFADVGLMPQPAPWRSWTAAVPEIEPERLSIGAKLGFVLAGALGMVVLVLLLLALMQGLQTLI</sequence>
<dbReference type="SUPFAM" id="SSF46894">
    <property type="entry name" value="C-terminal effector domain of the bipartite response regulators"/>
    <property type="match status" value="1"/>
</dbReference>
<dbReference type="SMART" id="SM00421">
    <property type="entry name" value="HTH_LUXR"/>
    <property type="match status" value="1"/>
</dbReference>